<dbReference type="Proteomes" id="UP001596026">
    <property type="component" value="Unassembled WGS sequence"/>
</dbReference>
<feature type="signal peptide" evidence="2">
    <location>
        <begin position="1"/>
        <end position="19"/>
    </location>
</feature>
<evidence type="ECO:0008006" key="5">
    <source>
        <dbReference type="Google" id="ProtNLM"/>
    </source>
</evidence>
<comment type="caution">
    <text evidence="3">The sequence shown here is derived from an EMBL/GenBank/DDBJ whole genome shotgun (WGS) entry which is preliminary data.</text>
</comment>
<feature type="region of interest" description="Disordered" evidence="1">
    <location>
        <begin position="23"/>
        <end position="52"/>
    </location>
</feature>
<accession>A0ABV9M4F9</accession>
<feature type="compositionally biased region" description="Low complexity" evidence="1">
    <location>
        <begin position="25"/>
        <end position="51"/>
    </location>
</feature>
<reference evidence="4" key="1">
    <citation type="journal article" date="2019" name="Int. J. Syst. Evol. Microbiol.">
        <title>The Global Catalogue of Microorganisms (GCM) 10K type strain sequencing project: providing services to taxonomists for standard genome sequencing and annotation.</title>
        <authorList>
            <consortium name="The Broad Institute Genomics Platform"/>
            <consortium name="The Broad Institute Genome Sequencing Center for Infectious Disease"/>
            <person name="Wu L."/>
            <person name="Ma J."/>
        </authorList>
    </citation>
    <scope>NUCLEOTIDE SEQUENCE [LARGE SCALE GENOMIC DNA]</scope>
    <source>
        <strain evidence="4">CGMCC 1.19061</strain>
    </source>
</reference>
<name>A0ABV9M4F9_9ENTE</name>
<proteinExistence type="predicted"/>
<sequence>MKKITAPAVLLLSMFILGACGSNEGGSSSSSKVNETTTVESSETSEMSTTEAGEMVFTATVVSVTDLESSTPAIQILLEDPVAVEDSEESIGSFQNGVALNVDPATLEMPVEEIKVGSQLKVTLGEPAVMTMSIPPQIPGNSIISIELMK</sequence>
<evidence type="ECO:0000313" key="3">
    <source>
        <dbReference type="EMBL" id="MFC4709533.1"/>
    </source>
</evidence>
<dbReference type="EMBL" id="JBHSGT010000017">
    <property type="protein sequence ID" value="MFC4709533.1"/>
    <property type="molecule type" value="Genomic_DNA"/>
</dbReference>
<keyword evidence="2" id="KW-0732">Signal</keyword>
<evidence type="ECO:0000256" key="2">
    <source>
        <dbReference type="SAM" id="SignalP"/>
    </source>
</evidence>
<dbReference type="PROSITE" id="PS51257">
    <property type="entry name" value="PROKAR_LIPOPROTEIN"/>
    <property type="match status" value="1"/>
</dbReference>
<organism evidence="3 4">
    <name type="scientific">Enterococcus eurekensis</name>
    <dbReference type="NCBI Taxonomy" id="1159753"/>
    <lineage>
        <taxon>Bacteria</taxon>
        <taxon>Bacillati</taxon>
        <taxon>Bacillota</taxon>
        <taxon>Bacilli</taxon>
        <taxon>Lactobacillales</taxon>
        <taxon>Enterococcaceae</taxon>
        <taxon>Enterococcus</taxon>
    </lineage>
</organism>
<gene>
    <name evidence="3" type="ORF">ACFO3L_02655</name>
</gene>
<feature type="chain" id="PRO_5045927718" description="Lipoprotein" evidence="2">
    <location>
        <begin position="20"/>
        <end position="150"/>
    </location>
</feature>
<protein>
    <recommendedName>
        <fullName evidence="5">Lipoprotein</fullName>
    </recommendedName>
</protein>
<dbReference type="RefSeq" id="WP_379963565.1">
    <property type="nucleotide sequence ID" value="NZ_JBHSGT010000017.1"/>
</dbReference>
<evidence type="ECO:0000313" key="4">
    <source>
        <dbReference type="Proteomes" id="UP001596026"/>
    </source>
</evidence>
<keyword evidence="4" id="KW-1185">Reference proteome</keyword>
<evidence type="ECO:0000256" key="1">
    <source>
        <dbReference type="SAM" id="MobiDB-lite"/>
    </source>
</evidence>